<evidence type="ECO:0000256" key="8">
    <source>
        <dbReference type="ARBA" id="ARBA00023136"/>
    </source>
</evidence>
<dbReference type="Proteomes" id="UP000010799">
    <property type="component" value="Chromosome"/>
</dbReference>
<evidence type="ECO:0000256" key="4">
    <source>
        <dbReference type="ARBA" id="ARBA00022475"/>
    </source>
</evidence>
<evidence type="ECO:0000256" key="2">
    <source>
        <dbReference type="ARBA" id="ARBA00007254"/>
    </source>
</evidence>
<dbReference type="GO" id="GO:0005886">
    <property type="term" value="C:plasma membrane"/>
    <property type="evidence" value="ECO:0007669"/>
    <property type="project" value="UniProtKB-SubCell"/>
</dbReference>
<dbReference type="NCBIfam" id="TIGR00220">
    <property type="entry name" value="mscL"/>
    <property type="match status" value="1"/>
</dbReference>
<dbReference type="InterPro" id="IPR036019">
    <property type="entry name" value="MscL_channel"/>
</dbReference>
<evidence type="ECO:0000256" key="5">
    <source>
        <dbReference type="ARBA" id="ARBA00022692"/>
    </source>
</evidence>
<comment type="subcellular location">
    <subcellularLocation>
        <location evidence="10">Cell inner membrane</location>
        <topology evidence="10">Multi-pass membrane protein</topology>
    </subcellularLocation>
    <subcellularLocation>
        <location evidence="1">Cell membrane</location>
        <topology evidence="1">Multi-pass membrane protein</topology>
    </subcellularLocation>
</comment>
<dbReference type="Pfam" id="PF01741">
    <property type="entry name" value="MscL"/>
    <property type="match status" value="1"/>
</dbReference>
<dbReference type="KEGG" id="lcc:B488_12450"/>
<dbReference type="InterPro" id="IPR001185">
    <property type="entry name" value="MS_channel"/>
</dbReference>
<dbReference type="PATRIC" id="fig|1215343.11.peg.1285"/>
<dbReference type="InterPro" id="IPR019823">
    <property type="entry name" value="Mechanosensitive_channel_CS"/>
</dbReference>
<dbReference type="STRING" id="1215343.B488_12450"/>
<evidence type="ECO:0000313" key="11">
    <source>
        <dbReference type="EMBL" id="AGA65237.1"/>
    </source>
</evidence>
<keyword evidence="7 10" id="KW-0406">Ion transport</keyword>
<dbReference type="GO" id="GO:0008381">
    <property type="term" value="F:mechanosensitive monoatomic ion channel activity"/>
    <property type="evidence" value="ECO:0007669"/>
    <property type="project" value="UniProtKB-UniRule"/>
</dbReference>
<keyword evidence="4 10" id="KW-1003">Cell membrane</keyword>
<name>L0EWA0_LIBCB</name>
<sequence length="144" mass="15647">MINEFKAFIARGNVIDLAVGVIIGAALNRIVQSLVEDMIMPIAGVITGGNIDFSDYFIPLSTEITEISLMAARKQGAVLAYGSFISSVIQVINFFILAIIVFFIVKLVNKIRILENVVSIKSEAGAVPADIQLLSEIRDLLKVH</sequence>
<reference evidence="11 12" key="1">
    <citation type="journal article" date="2012" name="Stand. Genomic Sci.">
        <title>Complete genome sequence of Liberibacter crescens BT-1.</title>
        <authorList>
            <person name="Leonard M.T."/>
            <person name="Fagen J.R."/>
            <person name="Davis-Richardson A.G."/>
            <person name="Davis M.J."/>
            <person name="Triplett E.W."/>
        </authorList>
    </citation>
    <scope>NUCLEOTIDE SEQUENCE [LARGE SCALE GENOMIC DNA]</scope>
    <source>
        <strain evidence="11 12">BT-1</strain>
    </source>
</reference>
<protein>
    <recommendedName>
        <fullName evidence="10">Large-conductance mechanosensitive channel</fullName>
    </recommendedName>
</protein>
<evidence type="ECO:0000256" key="7">
    <source>
        <dbReference type="ARBA" id="ARBA00023065"/>
    </source>
</evidence>
<dbReference type="eggNOG" id="COG1970">
    <property type="taxonomic scope" value="Bacteria"/>
</dbReference>
<proteinExistence type="inferred from homology"/>
<keyword evidence="9 10" id="KW-0407">Ion channel</keyword>
<dbReference type="InterPro" id="IPR037673">
    <property type="entry name" value="MSC/AndL"/>
</dbReference>
<accession>L0EWA0</accession>
<keyword evidence="5 10" id="KW-0812">Transmembrane</keyword>
<dbReference type="HOGENOM" id="CLU_095787_0_0_5"/>
<keyword evidence="10" id="KW-0997">Cell inner membrane</keyword>
<evidence type="ECO:0000256" key="1">
    <source>
        <dbReference type="ARBA" id="ARBA00004651"/>
    </source>
</evidence>
<dbReference type="AlphaFoldDB" id="L0EWA0"/>
<dbReference type="PANTHER" id="PTHR30266">
    <property type="entry name" value="MECHANOSENSITIVE CHANNEL MSCL"/>
    <property type="match status" value="1"/>
</dbReference>
<dbReference type="SUPFAM" id="SSF81330">
    <property type="entry name" value="Gated mechanosensitive channel"/>
    <property type="match status" value="1"/>
</dbReference>
<dbReference type="HAMAP" id="MF_00115">
    <property type="entry name" value="MscL"/>
    <property type="match status" value="1"/>
</dbReference>
<keyword evidence="3 10" id="KW-0813">Transport</keyword>
<feature type="transmembrane region" description="Helical" evidence="10">
    <location>
        <begin position="12"/>
        <end position="31"/>
    </location>
</feature>
<dbReference type="PROSITE" id="PS01327">
    <property type="entry name" value="MSCL"/>
    <property type="match status" value="1"/>
</dbReference>
<dbReference type="PANTHER" id="PTHR30266:SF2">
    <property type="entry name" value="LARGE-CONDUCTANCE MECHANOSENSITIVE CHANNEL"/>
    <property type="match status" value="1"/>
</dbReference>
<dbReference type="PRINTS" id="PR01264">
    <property type="entry name" value="MECHCHANNEL"/>
</dbReference>
<evidence type="ECO:0000256" key="9">
    <source>
        <dbReference type="ARBA" id="ARBA00023303"/>
    </source>
</evidence>
<gene>
    <name evidence="10" type="primary">mscL</name>
    <name evidence="11" type="ordered locus">B488_12450</name>
</gene>
<keyword evidence="8 10" id="KW-0472">Membrane</keyword>
<evidence type="ECO:0000256" key="3">
    <source>
        <dbReference type="ARBA" id="ARBA00022448"/>
    </source>
</evidence>
<evidence type="ECO:0000256" key="10">
    <source>
        <dbReference type="HAMAP-Rule" id="MF_00115"/>
    </source>
</evidence>
<organism evidence="11 12">
    <name type="scientific">Liberibacter crescens (strain BT-1)</name>
    <dbReference type="NCBI Taxonomy" id="1215343"/>
    <lineage>
        <taxon>Bacteria</taxon>
        <taxon>Pseudomonadati</taxon>
        <taxon>Pseudomonadota</taxon>
        <taxon>Alphaproteobacteria</taxon>
        <taxon>Hyphomicrobiales</taxon>
        <taxon>Rhizobiaceae</taxon>
        <taxon>Liberibacter</taxon>
    </lineage>
</organism>
<comment type="subunit">
    <text evidence="10">Homopentamer.</text>
</comment>
<comment type="similarity">
    <text evidence="2 10">Belongs to the MscL family.</text>
</comment>
<evidence type="ECO:0000313" key="12">
    <source>
        <dbReference type="Proteomes" id="UP000010799"/>
    </source>
</evidence>
<dbReference type="EMBL" id="CP003789">
    <property type="protein sequence ID" value="AGA65237.1"/>
    <property type="molecule type" value="Genomic_DNA"/>
</dbReference>
<comment type="function">
    <text evidence="10">Channel that opens in response to stretch forces in the membrane lipid bilayer. May participate in the regulation of osmotic pressure changes within the cell.</text>
</comment>
<evidence type="ECO:0000256" key="6">
    <source>
        <dbReference type="ARBA" id="ARBA00022989"/>
    </source>
</evidence>
<dbReference type="Gene3D" id="1.10.1200.120">
    <property type="entry name" value="Large-conductance mechanosensitive channel, MscL, domain 1"/>
    <property type="match status" value="1"/>
</dbReference>
<keyword evidence="6 10" id="KW-1133">Transmembrane helix</keyword>
<feature type="transmembrane region" description="Helical" evidence="10">
    <location>
        <begin position="78"/>
        <end position="105"/>
    </location>
</feature>
<keyword evidence="12" id="KW-1185">Reference proteome</keyword>